<evidence type="ECO:0000313" key="2">
    <source>
        <dbReference type="EMBL" id="MDG0809051.1"/>
    </source>
</evidence>
<sequence>MGKRGWTERFRQATDLTPAGKTPLLGAARCTADEMRGYVARRNPEAPDLAGRYLAAGERYGLRGDLAFCHAVHETNAWRGRGEEGLGWTAAAAGLAAMGWGRAGLQGDEIEQAVEAHMMRLARYAFPERFAQAKEAADSAAGRPAVYRKWTYWEDLDGVIHPARRDGSGTVAIWRRMLEWAGKGGESRMNSNVHGIGDAEKRAGGGAQDELRTGGSAGDGTELQWLLARGLVSEPAPAAGRAVTWAELAGLLRRWEEGAGPKRSEPGAPEAAIFKTEAKSD</sequence>
<comment type="caution">
    <text evidence="2">The sequence shown here is derived from an EMBL/GenBank/DDBJ whole genome shotgun (WGS) entry which is preliminary data.</text>
</comment>
<feature type="region of interest" description="Disordered" evidence="1">
    <location>
        <begin position="257"/>
        <end position="281"/>
    </location>
</feature>
<evidence type="ECO:0000313" key="3">
    <source>
        <dbReference type="Proteomes" id="UP001153404"/>
    </source>
</evidence>
<keyword evidence="3" id="KW-1185">Reference proteome</keyword>
<evidence type="ECO:0000256" key="1">
    <source>
        <dbReference type="SAM" id="MobiDB-lite"/>
    </source>
</evidence>
<accession>A0A9X4QRH7</accession>
<name>A0A9X4QRH7_9BACL</name>
<dbReference type="AlphaFoldDB" id="A0A9X4QRH7"/>
<dbReference type="EMBL" id="JAPDIA010000003">
    <property type="protein sequence ID" value="MDG0809051.1"/>
    <property type="molecule type" value="Genomic_DNA"/>
</dbReference>
<organism evidence="2 3">
    <name type="scientific">Cohnella rhizosphaerae</name>
    <dbReference type="NCBI Taxonomy" id="1457232"/>
    <lineage>
        <taxon>Bacteria</taxon>
        <taxon>Bacillati</taxon>
        <taxon>Bacillota</taxon>
        <taxon>Bacilli</taxon>
        <taxon>Bacillales</taxon>
        <taxon>Paenibacillaceae</taxon>
        <taxon>Cohnella</taxon>
    </lineage>
</organism>
<dbReference type="Proteomes" id="UP001153404">
    <property type="component" value="Unassembled WGS sequence"/>
</dbReference>
<proteinExistence type="predicted"/>
<reference evidence="2" key="1">
    <citation type="submission" date="2022-10" db="EMBL/GenBank/DDBJ databases">
        <title>Comparative genomic analysis of Cohnella hashimotonis sp. nov., isolated from the International Space Station.</title>
        <authorList>
            <person name="Simpson A."/>
            <person name="Venkateswaran K."/>
        </authorList>
    </citation>
    <scope>NUCLEOTIDE SEQUENCE</scope>
    <source>
        <strain evidence="2">DSM 28161</strain>
    </source>
</reference>
<dbReference type="RefSeq" id="WP_277530104.1">
    <property type="nucleotide sequence ID" value="NZ_JAPDIA010000003.1"/>
</dbReference>
<gene>
    <name evidence="2" type="ORF">OMP40_06420</name>
</gene>
<protein>
    <submittedName>
        <fullName evidence="2">Uncharacterized protein</fullName>
    </submittedName>
</protein>